<keyword evidence="1" id="KW-1133">Transmembrane helix</keyword>
<evidence type="ECO:0000256" key="1">
    <source>
        <dbReference type="SAM" id="Phobius"/>
    </source>
</evidence>
<reference evidence="2" key="3">
    <citation type="submission" date="2020-07" db="EMBL/GenBank/DDBJ databases">
        <authorList>
            <person name="Yang C."/>
        </authorList>
    </citation>
    <scope>NUCLEOTIDE SEQUENCE</scope>
    <source>
        <strain evidence="2">Cx-624</strain>
    </source>
</reference>
<protein>
    <submittedName>
        <fullName evidence="3">DUF3784 domain-containing protein</fullName>
    </submittedName>
</protein>
<organism evidence="3 4">
    <name type="scientific">Marnyiella aurantia</name>
    <dbReference type="NCBI Taxonomy" id="2758037"/>
    <lineage>
        <taxon>Bacteria</taxon>
        <taxon>Pseudomonadati</taxon>
        <taxon>Bacteroidota</taxon>
        <taxon>Flavobacteriia</taxon>
        <taxon>Flavobacteriales</taxon>
        <taxon>Weeksellaceae</taxon>
        <taxon>Marnyiella</taxon>
    </lineage>
</organism>
<feature type="transmembrane region" description="Helical" evidence="1">
    <location>
        <begin position="73"/>
        <end position="96"/>
    </location>
</feature>
<dbReference type="Proteomes" id="UP000539710">
    <property type="component" value="Unassembled WGS sequence"/>
</dbReference>
<keyword evidence="1" id="KW-0472">Membrane</keyword>
<evidence type="ECO:0000313" key="5">
    <source>
        <dbReference type="Proteomes" id="UP000539710"/>
    </source>
</evidence>
<keyword evidence="1" id="KW-0812">Transmembrane</keyword>
<dbReference type="EMBL" id="CP059472">
    <property type="protein sequence ID" value="QMS99523.1"/>
    <property type="molecule type" value="Genomic_DNA"/>
</dbReference>
<dbReference type="Proteomes" id="UP000515349">
    <property type="component" value="Chromosome"/>
</dbReference>
<reference evidence="3 4" key="1">
    <citation type="submission" date="2020-07" db="EMBL/GenBank/DDBJ databases">
        <title>Chryseobacterium sp.cx-624.</title>
        <authorList>
            <person name="Yang C."/>
        </authorList>
    </citation>
    <scope>NUCLEOTIDE SEQUENCE [LARGE SCALE GENOMIC DNA]</scope>
    <source>
        <strain evidence="3">Cx-624</strain>
        <strain evidence="4">cx-624</strain>
    </source>
</reference>
<dbReference type="EMBL" id="JACEUX010000010">
    <property type="protein sequence ID" value="MBA5247909.1"/>
    <property type="molecule type" value="Genomic_DNA"/>
</dbReference>
<reference evidence="5" key="2">
    <citation type="submission" date="2020-07" db="EMBL/GenBank/DDBJ databases">
        <title>Flavobacterium sp. xlx-214.</title>
        <authorList>
            <person name="Yang C."/>
        </authorList>
    </citation>
    <scope>NUCLEOTIDE SEQUENCE [LARGE SCALE GENOMIC DNA]</scope>
    <source>
        <strain evidence="5">CX-624</strain>
    </source>
</reference>
<accession>A0A7D7QG18</accession>
<feature type="transmembrane region" description="Helical" evidence="1">
    <location>
        <begin position="48"/>
        <end position="67"/>
    </location>
</feature>
<proteinExistence type="predicted"/>
<keyword evidence="5" id="KW-1185">Reference proteome</keyword>
<evidence type="ECO:0000313" key="3">
    <source>
        <dbReference type="EMBL" id="QMS99523.1"/>
    </source>
</evidence>
<dbReference type="InterPro" id="IPR017259">
    <property type="entry name" value="UCP037672"/>
</dbReference>
<gene>
    <name evidence="3" type="ORF">H1R16_05885</name>
    <name evidence="2" type="ORF">H2507_12135</name>
</gene>
<dbReference type="AlphaFoldDB" id="A0A7D7QG18"/>
<sequence>MDILNLIVGLFMIGIGFLVKSAPELIAGYNTMPKDKKKNVDIEGLSTFMRNGLIIIGLSIIIGYYLFKWIGFTMIANSMILIVTLVGVTILVINAQKFDKNKTKKSKLTYFILGLVFLFVIGVITYGFIPSKTIYDNDTIRFSGMYGFDISIGEIDNVELSNELPTIKMRTNGFSFGNIKKGFFKLDKFGKSRLLIHSDLFPYLIMTKNNGDKIIINFKDKIETEKTFNKIKTMIDK</sequence>
<name>A0A7D7QG18_9FLAO</name>
<evidence type="ECO:0000313" key="2">
    <source>
        <dbReference type="EMBL" id="MBA5247909.1"/>
    </source>
</evidence>
<dbReference type="RefSeq" id="WP_181888007.1">
    <property type="nucleotide sequence ID" value="NZ_CP059472.1"/>
</dbReference>
<feature type="transmembrane region" description="Helical" evidence="1">
    <location>
        <begin position="108"/>
        <end position="129"/>
    </location>
</feature>
<feature type="transmembrane region" description="Helical" evidence="1">
    <location>
        <begin position="6"/>
        <end position="27"/>
    </location>
</feature>
<dbReference type="Pfam" id="PF12650">
    <property type="entry name" value="DUF3784"/>
    <property type="match status" value="1"/>
</dbReference>
<evidence type="ECO:0000313" key="4">
    <source>
        <dbReference type="Proteomes" id="UP000515349"/>
    </source>
</evidence>
<dbReference type="KEGG" id="cbau:H1R16_05885"/>